<dbReference type="Proteomes" id="UP000033092">
    <property type="component" value="Chromosome"/>
</dbReference>
<dbReference type="HOGENOM" id="CLU_013985_22_2_2"/>
<proteinExistence type="predicted"/>
<accession>A0A0E3PDV4</accession>
<gene>
    <name evidence="2" type="ORF">MSSIH_1642</name>
</gene>
<keyword evidence="2" id="KW-0808">Transferase</keyword>
<dbReference type="KEGG" id="msz:MSSIH_1642"/>
<dbReference type="PATRIC" id="fig|1434119.4.peg.2092"/>
<dbReference type="CDD" id="cd04301">
    <property type="entry name" value="NAT_SF"/>
    <property type="match status" value="1"/>
</dbReference>
<dbReference type="PROSITE" id="PS51186">
    <property type="entry name" value="GNAT"/>
    <property type="match status" value="1"/>
</dbReference>
<dbReference type="EMBL" id="CP009507">
    <property type="protein sequence ID" value="AKB32332.1"/>
    <property type="molecule type" value="Genomic_DNA"/>
</dbReference>
<evidence type="ECO:0000259" key="1">
    <source>
        <dbReference type="PROSITE" id="PS51186"/>
    </source>
</evidence>
<sequence length="211" mass="24578">MLEILSFQTENLRLCSHTPLILSVRRLKTSQLPDLFFRSGFILPATCQLGRGEYMYSLRKATQEDYDFIYDLKKTTMKDYVIKTWGSWDEDVQRLFFSRELKAIEHQIIVVKDKNVGTFAFSRNETSIIIDEILILPEYQSKGIGTLIFSDIIVDAQKAKKEVTLRVLKVNYIAQKFYNKHGFEKVGDTETHFLLSKKPDLHIPDYPDIEA</sequence>
<reference evidence="2 3" key="1">
    <citation type="submission" date="2014-07" db="EMBL/GenBank/DDBJ databases">
        <title>Methanogenic archaea and the global carbon cycle.</title>
        <authorList>
            <person name="Henriksen J.R."/>
            <person name="Luke J."/>
            <person name="Reinhart S."/>
            <person name="Benedict M.N."/>
            <person name="Youngblut N.D."/>
            <person name="Metcalf M.E."/>
            <person name="Whitaker R.J."/>
            <person name="Metcalf W.W."/>
        </authorList>
    </citation>
    <scope>NUCLEOTIDE SEQUENCE [LARGE SCALE GENOMIC DNA]</scope>
    <source>
        <strain evidence="2 3">HI350</strain>
    </source>
</reference>
<dbReference type="InterPro" id="IPR000182">
    <property type="entry name" value="GNAT_dom"/>
</dbReference>
<dbReference type="Pfam" id="PF13508">
    <property type="entry name" value="Acetyltransf_7"/>
    <property type="match status" value="1"/>
</dbReference>
<dbReference type="SUPFAM" id="SSF55729">
    <property type="entry name" value="Acyl-CoA N-acyltransferases (Nat)"/>
    <property type="match status" value="1"/>
</dbReference>
<organism evidence="2 3">
    <name type="scientific">Methanosarcina siciliae HI350</name>
    <dbReference type="NCBI Taxonomy" id="1434119"/>
    <lineage>
        <taxon>Archaea</taxon>
        <taxon>Methanobacteriati</taxon>
        <taxon>Methanobacteriota</taxon>
        <taxon>Stenosarchaea group</taxon>
        <taxon>Methanomicrobia</taxon>
        <taxon>Methanosarcinales</taxon>
        <taxon>Methanosarcinaceae</taxon>
        <taxon>Methanosarcina</taxon>
    </lineage>
</organism>
<evidence type="ECO:0000313" key="3">
    <source>
        <dbReference type="Proteomes" id="UP000033092"/>
    </source>
</evidence>
<dbReference type="AlphaFoldDB" id="A0A0E3PDV4"/>
<evidence type="ECO:0000313" key="2">
    <source>
        <dbReference type="EMBL" id="AKB32332.1"/>
    </source>
</evidence>
<dbReference type="Gene3D" id="3.40.630.30">
    <property type="match status" value="1"/>
</dbReference>
<name>A0A0E3PDV4_9EURY</name>
<dbReference type="InterPro" id="IPR016181">
    <property type="entry name" value="Acyl_CoA_acyltransferase"/>
</dbReference>
<feature type="domain" description="N-acetyltransferase" evidence="1">
    <location>
        <begin position="56"/>
        <end position="210"/>
    </location>
</feature>
<dbReference type="GO" id="GO:0016747">
    <property type="term" value="F:acyltransferase activity, transferring groups other than amino-acyl groups"/>
    <property type="evidence" value="ECO:0007669"/>
    <property type="project" value="InterPro"/>
</dbReference>
<protein>
    <submittedName>
        <fullName evidence="2">Histone acetyltransferase HPA2 and related acetyltransferase</fullName>
    </submittedName>
</protein>